<gene>
    <name evidence="2" type="ORF">scyTo_0001378</name>
</gene>
<dbReference type="SUPFAM" id="SSF52980">
    <property type="entry name" value="Restriction endonuclease-like"/>
    <property type="match status" value="1"/>
</dbReference>
<evidence type="ECO:0000259" key="1">
    <source>
        <dbReference type="Pfam" id="PF09588"/>
    </source>
</evidence>
<dbReference type="Pfam" id="PF09588">
    <property type="entry name" value="YqaJ"/>
    <property type="match status" value="1"/>
</dbReference>
<proteinExistence type="predicted"/>
<dbReference type="EMBL" id="BFAA01000307">
    <property type="protein sequence ID" value="GCB70800.1"/>
    <property type="molecule type" value="Genomic_DNA"/>
</dbReference>
<feature type="domain" description="YqaJ viral recombinase" evidence="1">
    <location>
        <begin position="1"/>
        <end position="112"/>
    </location>
</feature>
<dbReference type="CDD" id="cd22343">
    <property type="entry name" value="PDDEXK_lambda_exonuclease-like"/>
    <property type="match status" value="1"/>
</dbReference>
<reference evidence="2 3" key="1">
    <citation type="journal article" date="2018" name="Nat. Ecol. Evol.">
        <title>Shark genomes provide insights into elasmobranch evolution and the origin of vertebrates.</title>
        <authorList>
            <person name="Hara Y"/>
            <person name="Yamaguchi K"/>
            <person name="Onimaru K"/>
            <person name="Kadota M"/>
            <person name="Koyanagi M"/>
            <person name="Keeley SD"/>
            <person name="Tatsumi K"/>
            <person name="Tanaka K"/>
            <person name="Motone F"/>
            <person name="Kageyama Y"/>
            <person name="Nozu R"/>
            <person name="Adachi N"/>
            <person name="Nishimura O"/>
            <person name="Nakagawa R"/>
            <person name="Tanegashima C"/>
            <person name="Kiyatake I"/>
            <person name="Matsumoto R"/>
            <person name="Murakumo K"/>
            <person name="Nishida K"/>
            <person name="Terakita A"/>
            <person name="Kuratani S"/>
            <person name="Sato K"/>
            <person name="Hyodo S Kuraku.S."/>
        </authorList>
    </citation>
    <scope>NUCLEOTIDE SEQUENCE [LARGE SCALE GENOMIC DNA]</scope>
</reference>
<dbReference type="Proteomes" id="UP000288216">
    <property type="component" value="Unassembled WGS sequence"/>
</dbReference>
<dbReference type="InterPro" id="IPR019080">
    <property type="entry name" value="YqaJ_viral_recombinase"/>
</dbReference>
<dbReference type="STRING" id="75743.A0A401PCF5"/>
<name>A0A401PCF5_SCYTO</name>
<dbReference type="GO" id="GO:0006281">
    <property type="term" value="P:DNA repair"/>
    <property type="evidence" value="ECO:0007669"/>
    <property type="project" value="UniProtKB-ARBA"/>
</dbReference>
<dbReference type="InterPro" id="IPR011335">
    <property type="entry name" value="Restrct_endonuc-II-like"/>
</dbReference>
<dbReference type="InterPro" id="IPR011604">
    <property type="entry name" value="PDDEXK-like_dom_sf"/>
</dbReference>
<dbReference type="InterPro" id="IPR051703">
    <property type="entry name" value="NF-kappa-B_Signaling_Reg"/>
</dbReference>
<keyword evidence="3" id="KW-1185">Reference proteome</keyword>
<evidence type="ECO:0000313" key="2">
    <source>
        <dbReference type="EMBL" id="GCB70800.1"/>
    </source>
</evidence>
<dbReference type="PANTHER" id="PTHR46609">
    <property type="entry name" value="EXONUCLEASE, PHAGE-TYPE/RECB, C-TERMINAL DOMAIN-CONTAINING PROTEIN"/>
    <property type="match status" value="1"/>
</dbReference>
<evidence type="ECO:0000313" key="3">
    <source>
        <dbReference type="Proteomes" id="UP000288216"/>
    </source>
</evidence>
<comment type="caution">
    <text evidence="2">The sequence shown here is derived from an EMBL/GenBank/DDBJ whole genome shotgun (WGS) entry which is preliminary data.</text>
</comment>
<sequence>MKWGVENESVAIKKYEKLKSEKTGRQISVQPCGLFVDPVKNWLAASPDGVVVDKATGDTVSLLEVKCPYKHRNHTISQACEDSNFCLENKRGEPQLKKGHSYFTQIQCQLAVLDLPKADLVVYTNREVAIIPVESDAKFWEKAVDKLEDFYTRAVMPELRERNPALASEE</sequence>
<dbReference type="OMA" id="CPYSIQG"/>
<accession>A0A401PCF5</accession>
<dbReference type="AlphaFoldDB" id="A0A401PCF5"/>
<dbReference type="PANTHER" id="PTHR46609:SF8">
    <property type="entry name" value="YQAJ VIRAL RECOMBINASE DOMAIN-CONTAINING PROTEIN"/>
    <property type="match status" value="1"/>
</dbReference>
<dbReference type="OrthoDB" id="6155932at2759"/>
<dbReference type="Gene3D" id="3.90.320.10">
    <property type="match status" value="1"/>
</dbReference>
<organism evidence="2 3">
    <name type="scientific">Scyliorhinus torazame</name>
    <name type="common">Cloudy catshark</name>
    <name type="synonym">Catulus torazame</name>
    <dbReference type="NCBI Taxonomy" id="75743"/>
    <lineage>
        <taxon>Eukaryota</taxon>
        <taxon>Metazoa</taxon>
        <taxon>Chordata</taxon>
        <taxon>Craniata</taxon>
        <taxon>Vertebrata</taxon>
        <taxon>Chondrichthyes</taxon>
        <taxon>Elasmobranchii</taxon>
        <taxon>Galeomorphii</taxon>
        <taxon>Galeoidea</taxon>
        <taxon>Carcharhiniformes</taxon>
        <taxon>Scyliorhinidae</taxon>
        <taxon>Scyliorhinus</taxon>
    </lineage>
</organism>
<protein>
    <recommendedName>
        <fullName evidence="1">YqaJ viral recombinase domain-containing protein</fullName>
    </recommendedName>
</protein>